<evidence type="ECO:0000313" key="1">
    <source>
        <dbReference type="EMBL" id="KAG7510505.1"/>
    </source>
</evidence>
<dbReference type="Proteomes" id="UP000693946">
    <property type="component" value="Linkage Group LG16"/>
</dbReference>
<proteinExistence type="predicted"/>
<name>A0AAV6RYQ9_SOLSE</name>
<sequence length="198" mass="21881">MMTLDADAGPPAAAALGVTGGCTRATIKERALRVSGTVVTTVSTRQRSVCSSRGVIACAFPLGLRSQYVSIQALKSELDFTELLRSKGQSDNNREVKEAVTLRLWIQQQKSTTSSQRLPRHVGNQESHLRCSESWRLYVRASTVKPQLNFFLFPPSGQILLHCKTRPTHVIGQINTRVCSTHRAATTTRKIMCRTVTQ</sequence>
<dbReference type="AlphaFoldDB" id="A0AAV6RYQ9"/>
<gene>
    <name evidence="1" type="ORF">JOB18_023723</name>
</gene>
<accession>A0AAV6RYQ9</accession>
<evidence type="ECO:0000313" key="2">
    <source>
        <dbReference type="Proteomes" id="UP000693946"/>
    </source>
</evidence>
<dbReference type="EMBL" id="JAGKHQ010000008">
    <property type="protein sequence ID" value="KAG7510505.1"/>
    <property type="molecule type" value="Genomic_DNA"/>
</dbReference>
<keyword evidence="2" id="KW-1185">Reference proteome</keyword>
<organism evidence="1 2">
    <name type="scientific">Solea senegalensis</name>
    <name type="common">Senegalese sole</name>
    <dbReference type="NCBI Taxonomy" id="28829"/>
    <lineage>
        <taxon>Eukaryota</taxon>
        <taxon>Metazoa</taxon>
        <taxon>Chordata</taxon>
        <taxon>Craniata</taxon>
        <taxon>Vertebrata</taxon>
        <taxon>Euteleostomi</taxon>
        <taxon>Actinopterygii</taxon>
        <taxon>Neopterygii</taxon>
        <taxon>Teleostei</taxon>
        <taxon>Neoteleostei</taxon>
        <taxon>Acanthomorphata</taxon>
        <taxon>Carangaria</taxon>
        <taxon>Pleuronectiformes</taxon>
        <taxon>Pleuronectoidei</taxon>
        <taxon>Soleidae</taxon>
        <taxon>Solea</taxon>
    </lineage>
</organism>
<comment type="caution">
    <text evidence="1">The sequence shown here is derived from an EMBL/GenBank/DDBJ whole genome shotgun (WGS) entry which is preliminary data.</text>
</comment>
<protein>
    <submittedName>
        <fullName evidence="1">Uncharacterized protein</fullName>
    </submittedName>
</protein>
<reference evidence="1 2" key="1">
    <citation type="journal article" date="2021" name="Sci. Rep.">
        <title>Chromosome anchoring in Senegalese sole (Solea senegalensis) reveals sex-associated markers and genome rearrangements in flatfish.</title>
        <authorList>
            <person name="Guerrero-Cozar I."/>
            <person name="Gomez-Garrido J."/>
            <person name="Berbel C."/>
            <person name="Martinez-Blanch J.F."/>
            <person name="Alioto T."/>
            <person name="Claros M.G."/>
            <person name="Gagnaire P.A."/>
            <person name="Manchado M."/>
        </authorList>
    </citation>
    <scope>NUCLEOTIDE SEQUENCE [LARGE SCALE GENOMIC DNA]</scope>
    <source>
        <strain evidence="1">Sse05_10M</strain>
    </source>
</reference>